<dbReference type="Proteomes" id="UP000628448">
    <property type="component" value="Unassembled WGS sequence"/>
</dbReference>
<dbReference type="EMBL" id="JADWYR010000001">
    <property type="protein sequence ID" value="MBG9376803.1"/>
    <property type="molecule type" value="Genomic_DNA"/>
</dbReference>
<evidence type="ECO:0000313" key="3">
    <source>
        <dbReference type="Proteomes" id="UP000628448"/>
    </source>
</evidence>
<dbReference type="RefSeq" id="WP_196990796.1">
    <property type="nucleotide sequence ID" value="NZ_JADWYR010000001.1"/>
</dbReference>
<keyword evidence="1" id="KW-0732">Signal</keyword>
<feature type="chain" id="PRO_5036974879" evidence="1">
    <location>
        <begin position="26"/>
        <end position="127"/>
    </location>
</feature>
<protein>
    <submittedName>
        <fullName evidence="2">Uncharacterized protein</fullName>
    </submittedName>
</protein>
<evidence type="ECO:0000313" key="2">
    <source>
        <dbReference type="EMBL" id="MBG9376803.1"/>
    </source>
</evidence>
<keyword evidence="3" id="KW-1185">Reference proteome</keyword>
<dbReference type="AlphaFoldDB" id="A0A931E4B5"/>
<dbReference type="PROSITE" id="PS51257">
    <property type="entry name" value="PROKAR_LIPOPROTEIN"/>
    <property type="match status" value="1"/>
</dbReference>
<sequence>MRKSFLLTGACMLLLLFTLSCTRYGDNRNISVSISENEHTYKLVAYFNRNKTKAVHEYMDQILGSYSDMSFVNSEIDADLTLNNGATFYLKSVPGELEVALDKRENTKANYIIIKDMCAGIKDVVKD</sequence>
<evidence type="ECO:0000256" key="1">
    <source>
        <dbReference type="SAM" id="SignalP"/>
    </source>
</evidence>
<organism evidence="2 3">
    <name type="scientific">Panacibacter microcysteis</name>
    <dbReference type="NCBI Taxonomy" id="2793269"/>
    <lineage>
        <taxon>Bacteria</taxon>
        <taxon>Pseudomonadati</taxon>
        <taxon>Bacteroidota</taxon>
        <taxon>Chitinophagia</taxon>
        <taxon>Chitinophagales</taxon>
        <taxon>Chitinophagaceae</taxon>
        <taxon>Panacibacter</taxon>
    </lineage>
</organism>
<feature type="signal peptide" evidence="1">
    <location>
        <begin position="1"/>
        <end position="25"/>
    </location>
</feature>
<proteinExistence type="predicted"/>
<gene>
    <name evidence="2" type="ORF">I5907_11180</name>
</gene>
<comment type="caution">
    <text evidence="2">The sequence shown here is derived from an EMBL/GenBank/DDBJ whole genome shotgun (WGS) entry which is preliminary data.</text>
</comment>
<accession>A0A931E4B5</accession>
<reference evidence="2" key="1">
    <citation type="submission" date="2020-11" db="EMBL/GenBank/DDBJ databases">
        <title>Bacterial whole genome sequence for Panacibacter sp. DH6.</title>
        <authorList>
            <person name="Le V."/>
            <person name="Ko S."/>
            <person name="Ahn C.-Y."/>
            <person name="Oh H.-M."/>
        </authorList>
    </citation>
    <scope>NUCLEOTIDE SEQUENCE</scope>
    <source>
        <strain evidence="2">DH6</strain>
    </source>
</reference>
<name>A0A931E4B5_9BACT</name>